<evidence type="ECO:0000256" key="4">
    <source>
        <dbReference type="SAM" id="MobiDB-lite"/>
    </source>
</evidence>
<evidence type="ECO:0000256" key="3">
    <source>
        <dbReference type="ARBA" id="ARBA00060902"/>
    </source>
</evidence>
<dbReference type="VEuPathDB" id="VectorBase:AMEM015238"/>
<feature type="compositionally biased region" description="Polar residues" evidence="4">
    <location>
        <begin position="16"/>
        <end position="43"/>
    </location>
</feature>
<dbReference type="EMBL" id="JQ042686">
    <property type="protein sequence ID" value="AEZ67835.1"/>
    <property type="molecule type" value="Genomic_DNA"/>
</dbReference>
<feature type="compositionally biased region" description="Basic and acidic residues" evidence="4">
    <location>
        <begin position="1"/>
        <end position="13"/>
    </location>
</feature>
<keyword evidence="1" id="KW-0732">Signal</keyword>
<dbReference type="VEuPathDB" id="VectorBase:AMEM21_008877"/>
<evidence type="ECO:0000256" key="2">
    <source>
        <dbReference type="ARBA" id="ARBA00023108"/>
    </source>
</evidence>
<reference evidence="5" key="1">
    <citation type="journal article" date="2012" name="PLoS Pathog.">
        <title>A New Chromosomal Phylogeny Supports the Repeated Origin of Vectorial Capacity in Malaria Mosquitoes of the Anopheles gambiae Complex.</title>
        <authorList>
            <person name="Kamali M."/>
            <person name="Xia A."/>
            <person name="Tu Z."/>
            <person name="Sharakhov I.V."/>
        </authorList>
    </citation>
    <scope>NUCLEOTIDE SEQUENCE</scope>
</reference>
<dbReference type="PANTHER" id="PTHR11008:SF31">
    <property type="entry name" value="PROTEIN TAKEOUT-LIKE PROTEIN"/>
    <property type="match status" value="1"/>
</dbReference>
<protein>
    <submittedName>
        <fullName evidence="5">AGAP001983-PA</fullName>
    </submittedName>
</protein>
<dbReference type="Pfam" id="PF06585">
    <property type="entry name" value="JHBP"/>
    <property type="match status" value="2"/>
</dbReference>
<organism evidence="5">
    <name type="scientific">Anopheles merus</name>
    <name type="common">Mosquito</name>
    <dbReference type="NCBI Taxonomy" id="30066"/>
    <lineage>
        <taxon>Eukaryota</taxon>
        <taxon>Metazoa</taxon>
        <taxon>Ecdysozoa</taxon>
        <taxon>Arthropoda</taxon>
        <taxon>Hexapoda</taxon>
        <taxon>Insecta</taxon>
        <taxon>Pterygota</taxon>
        <taxon>Neoptera</taxon>
        <taxon>Endopterygota</taxon>
        <taxon>Diptera</taxon>
        <taxon>Nematocera</taxon>
        <taxon>Culicoidea</taxon>
        <taxon>Culicidae</taxon>
        <taxon>Anophelinae</taxon>
        <taxon>Anopheles</taxon>
    </lineage>
</organism>
<keyword evidence="2" id="KW-0090">Biological rhythms</keyword>
<gene>
    <name evidence="5" type="primary">AGAP001983</name>
</gene>
<feature type="region of interest" description="Disordered" evidence="4">
    <location>
        <begin position="1"/>
        <end position="72"/>
    </location>
</feature>
<dbReference type="Gene3D" id="3.15.10.30">
    <property type="entry name" value="Haemolymph juvenile hormone binding protein"/>
    <property type="match status" value="2"/>
</dbReference>
<evidence type="ECO:0000256" key="1">
    <source>
        <dbReference type="ARBA" id="ARBA00022729"/>
    </source>
</evidence>
<accession>H6WAR7</accession>
<dbReference type="PANTHER" id="PTHR11008">
    <property type="entry name" value="PROTEIN TAKEOUT-LIKE PROTEIN"/>
    <property type="match status" value="1"/>
</dbReference>
<sequence length="686" mass="75878">MSKGAFRGDREIGDILNQNSRKSGSVTKQSIIQRTSSAGSQIHVQRYRHSGAKPVTHRPNPNPATGTKAGRQRANAKNWPALILITCLPLSRPTHTHTRRPTMAIIVTPARSLTLTLMLTIFLRAVLSQDIPYYMHRCERDAADVNDCLRYAANKLASFIRRGIPEIGIVDVEPVVVDEISIALGSGPDGYRASFRNIEAYGVSNLSIVNVRSDIDSMQFQMTIEIPKIKATAQYQSSGVLLLLQASGAGEYWGEYEGVKAKTYFKATPYQGDDGMTYLTVDQTKMDFSVKEIKMGVENIANQNAIIHAAMNLFINTNAQELLKEMKPQLRTKLTEHLQSFLQQLFDRIPVEQCLSETLQQPLQQLECDARSARSRYQHSAPWRSPEPRTPPANPLLPSLHIHNPHVQCHGASIHPPPRTPFSSLVALISAVIYSEAQATDRSRSFATACKLGQNILNRGDRLVIRLVSPASSQSPLPPPPLSPFFNPFTPSPYPTGSLPSVEPFVMDQLSLQLTGGPQGYRINLKNMEVFGASNFTVRSIKLADGSKPFETRLTIPRLTIHAKYTSSGVLIIIPASGSGDFDAVFEGVTADVKGLVSTNEKPTGMHLRVEKLDLNLSIKKPRLSVSKIFNNNRILTEATNLFLKENGHEVLRALQPQLQKKLSSEFTGIANQLLDNVPIHFFIVD</sequence>
<dbReference type="GO" id="GO:0007623">
    <property type="term" value="P:circadian rhythm"/>
    <property type="evidence" value="ECO:0007669"/>
    <property type="project" value="UniProtKB-ARBA"/>
</dbReference>
<proteinExistence type="inferred from homology"/>
<dbReference type="AlphaFoldDB" id="H6WAR7"/>
<evidence type="ECO:0000313" key="5">
    <source>
        <dbReference type="EMBL" id="AEZ67835.1"/>
    </source>
</evidence>
<dbReference type="VEuPathDB" id="VectorBase:AMEM21_012385"/>
<name>H6WAR7_ANOME</name>
<dbReference type="GO" id="GO:0005615">
    <property type="term" value="C:extracellular space"/>
    <property type="evidence" value="ECO:0007669"/>
    <property type="project" value="TreeGrafter"/>
</dbReference>
<dbReference type="InterPro" id="IPR038606">
    <property type="entry name" value="To_sf"/>
</dbReference>
<dbReference type="InterPro" id="IPR010562">
    <property type="entry name" value="Haemolymph_juvenile_hormone-bd"/>
</dbReference>
<dbReference type="VEuPathDB" id="VectorBase:AMEM005839"/>
<dbReference type="FunFam" id="3.15.10.30:FF:000001">
    <property type="entry name" value="Takeout-like protein 1"/>
    <property type="match status" value="2"/>
</dbReference>
<dbReference type="SMART" id="SM00700">
    <property type="entry name" value="JHBP"/>
    <property type="match status" value="2"/>
</dbReference>
<comment type="similarity">
    <text evidence="3">Belongs to the TO family.</text>
</comment>